<reference evidence="2" key="1">
    <citation type="submission" date="2020-01" db="EMBL/GenBank/DDBJ databases">
        <authorList>
            <person name="Meier V. D."/>
            <person name="Meier V D."/>
        </authorList>
    </citation>
    <scope>NUCLEOTIDE SEQUENCE</scope>
    <source>
        <strain evidence="2">HLG_WM_MAG_10</strain>
    </source>
</reference>
<protein>
    <submittedName>
        <fullName evidence="2">Uncharacterized protein</fullName>
    </submittedName>
</protein>
<feature type="signal peptide" evidence="1">
    <location>
        <begin position="1"/>
        <end position="21"/>
    </location>
</feature>
<gene>
    <name evidence="2" type="ORF">HELGO_WM17292</name>
</gene>
<proteinExistence type="predicted"/>
<accession>A0A6S6TM49</accession>
<dbReference type="EMBL" id="CACVAQ010000254">
    <property type="protein sequence ID" value="CAA6817670.1"/>
    <property type="molecule type" value="Genomic_DNA"/>
</dbReference>
<organism evidence="2">
    <name type="scientific">uncultured Aureispira sp</name>
    <dbReference type="NCBI Taxonomy" id="1331704"/>
    <lineage>
        <taxon>Bacteria</taxon>
        <taxon>Pseudomonadati</taxon>
        <taxon>Bacteroidota</taxon>
        <taxon>Saprospiria</taxon>
        <taxon>Saprospirales</taxon>
        <taxon>Saprospiraceae</taxon>
        <taxon>Aureispira</taxon>
        <taxon>environmental samples</taxon>
    </lineage>
</organism>
<feature type="chain" id="PRO_5028355294" evidence="1">
    <location>
        <begin position="22"/>
        <end position="1686"/>
    </location>
</feature>
<evidence type="ECO:0000256" key="1">
    <source>
        <dbReference type="SAM" id="SignalP"/>
    </source>
</evidence>
<keyword evidence="1" id="KW-0732">Signal</keyword>
<name>A0A6S6TM49_9BACT</name>
<sequence length="1686" mass="191478">MNGLKFTLLSFFLLFNAVAWAQDEVDEIPITPDACYKYMEEIMLVTKREECEDIMKEMKQNQKAGKWTPELYTGLADLGNQMIQRKMKRYNFFRHVLDIMNTFADDPNLAAQHFNDWVKISKKILAGQSVGKTVEFENYLKFSRSFWKTGNLYDISKGSHKWRSESRVFDMQYDQGVLSIAYQNTTLFCYNKKDSLTIKDARGVYYPLEQKWKGVKGQVDWTSDGAKDAYALLKSYTIEMRRTSYAVQNATLFYNSVFKQPIKGMLKDRAVRRSSTNLRYPYFESNSRDIQMDDIGDGVSYRGGFVMTGASVQGYGDQKGLSSVYITDQKGKTIIKAESGSFDILKGDKVVSQDAKVTLYINHDDGTIDSIYHPSINFLYSIVQRKLDLTRSDSRISRVPFSNSLQEMDMKVTSISWLIDTDELVMGDNNQDMEMASENHFDQLLFEKYQNIISINPLIKFAVYSDKLREAQEIEGAVRPDTNPWDQEGPMTDEEYCAQQPDFCDEFGNRYFNDVEEDGPLDTAFLKSIGDWPPAGTEDVVVEEDNDFFDEFAETDPRVVSADELAALLDKRMEKITILTAAEIVKAAKNPAFKIIERNQDYRDFVKGFPLVYKFGAIDVYNLMSVVPDPSFNLSNTLPLFLEMVKDGFIIYNKETATITLRDKLFHYVASVNRKKKDHDFDKIRIKSVPSRNNKKPANAVFDMKKGEIQTFGVQEFILSDSQQVIARPFNGEVRMLKGRNMDFNGVMSGGACNFTGTNFHFIYDIFHVEMDSIDYLDLFIHKRARHGEEAGYLAGRAKAERATEDLTDLPTKEKEPINSVIEGGSGLMLIDVPSNKSGRMKSDKIYPSFESTSTSRVYYDKRNRQGEGTYPREGFYYELEPFMLDGMDELKPEQLDFSGKLYAGDIFEPINERLTVMYHDLSLGFETETKGNDPNPIYIREDKNGKGTFKGSVGISNEGLIGNGRLDYLGATIESEYIEFLPEQFRAEDVDSFNLAGSVRDGIEYPDVKGEQVQIDWAPYSDSMYIESAIVEGVPFQFFDSTDFSLEGSLTLTPEGLLGRGTFDWYGATLESNPGGDFKFGKQSIASPSAAVIIKSQGVQKFAFENENVDAIIDFEKQTGDFISQESDLATDLPYNSYQTSLDKFHWDMDTDHIFMDAQEGKTGFFLATEQSQDSLVFLGEKADYDLNTGLLKIDGVERIRVADAFIYPKDKHVEIEEASHMRTLEDSRIVADTSNQNHVIQRASINVLSRNEFKASGYLEFNVEGHKNQEIKFDNVTSAQESPGQFVTVGSGTVKDSANFHLDKRTKFKGEVLLNSKSELLTFKGYAKISSSVIPTQEWFGIESEINKKDVSIAYDKPKNPEGTPLYVGLYLNLDTMDLYPAILSPKQTSSDRSVFSAKGVLKFDDQENTYLFGDSARVLAGGEVGKLFTVSEKNAKVTASGRFDFNKGFESARTPNFLVDIVGDFTFFLNAKSDYLFETSANVDFYLPQTLRDVIVNDLQSNAELIDKLLYASIKNEKLHQHMKNYILDEKKFDKMWKKVKDDERLQLPNDFEHTFFFINNKLLWSPKTQSFITKGRRIQLASIGGKHVGQVVKGHMEILNDPARGDAMTFYIVSPNGDWYYFSYQNGFLKTVSSNPDYNNAISSLKSKDRRVKTENGNWIEIIIGSPGEYSSFKNKASAAHD</sequence>
<evidence type="ECO:0000313" key="2">
    <source>
        <dbReference type="EMBL" id="CAA6817670.1"/>
    </source>
</evidence>